<dbReference type="SUPFAM" id="SSF54373">
    <property type="entry name" value="FAD-linked reductases, C-terminal domain"/>
    <property type="match status" value="1"/>
</dbReference>
<comment type="similarity">
    <text evidence="1">Belongs to the flavin monoamine oxidase family.</text>
</comment>
<dbReference type="AlphaFoldDB" id="A0A081DGD4"/>
<accession>A0A081DGD4</accession>
<evidence type="ECO:0000256" key="1">
    <source>
        <dbReference type="ARBA" id="ARBA00005995"/>
    </source>
</evidence>
<name>A0A081DGD4_NONUL</name>
<dbReference type="SUPFAM" id="SSF51905">
    <property type="entry name" value="FAD/NAD(P)-binding domain"/>
    <property type="match status" value="1"/>
</dbReference>
<comment type="caution">
    <text evidence="3">The sequence shown here is derived from an EMBL/GenBank/DDBJ whole genome shotgun (WGS) entry which is preliminary data.</text>
</comment>
<organism evidence="3 4">
    <name type="scientific">Nonlabens ulvanivorans</name>
    <name type="common">Persicivirga ulvanivorans</name>
    <dbReference type="NCBI Taxonomy" id="906888"/>
    <lineage>
        <taxon>Bacteria</taxon>
        <taxon>Pseudomonadati</taxon>
        <taxon>Bacteroidota</taxon>
        <taxon>Flavobacteriia</taxon>
        <taxon>Flavobacteriales</taxon>
        <taxon>Flavobacteriaceae</taxon>
        <taxon>Nonlabens</taxon>
    </lineage>
</organism>
<dbReference type="PANTHER" id="PTHR43563">
    <property type="entry name" value="AMINE OXIDASE"/>
    <property type="match status" value="1"/>
</dbReference>
<dbReference type="Pfam" id="PF13450">
    <property type="entry name" value="NAD_binding_8"/>
    <property type="match status" value="1"/>
</dbReference>
<proteinExistence type="inferred from homology"/>
<dbReference type="GO" id="GO:0016491">
    <property type="term" value="F:oxidoreductase activity"/>
    <property type="evidence" value="ECO:0007669"/>
    <property type="project" value="InterPro"/>
</dbReference>
<protein>
    <submittedName>
        <fullName evidence="3">Amine oxidase</fullName>
    </submittedName>
</protein>
<dbReference type="InterPro" id="IPR002937">
    <property type="entry name" value="Amino_oxidase"/>
</dbReference>
<reference evidence="3 4" key="1">
    <citation type="journal article" date="2014" name="Genome Announc.">
        <title>Draft Genome Sequences of Marine Flavobacterium Nonlabens Strains NR17, NR24, NR27, NR32, NR33, and Ara13.</title>
        <authorList>
            <person name="Nakanishi M."/>
            <person name="Meirelles P."/>
            <person name="Suzuki R."/>
            <person name="Takatani N."/>
            <person name="Mino S."/>
            <person name="Suda W."/>
            <person name="Oshima K."/>
            <person name="Hattori M."/>
            <person name="Ohkuma M."/>
            <person name="Hosokawa M."/>
            <person name="Miyashita K."/>
            <person name="Thompson F.L."/>
            <person name="Niwa A."/>
            <person name="Sawabe T."/>
            <person name="Sawabe T."/>
        </authorList>
    </citation>
    <scope>NUCLEOTIDE SEQUENCE [LARGE SCALE GENOMIC DNA]</scope>
    <source>
        <strain evidence="4">JCM19296</strain>
    </source>
</reference>
<evidence type="ECO:0000313" key="3">
    <source>
        <dbReference type="EMBL" id="GAK77980.1"/>
    </source>
</evidence>
<gene>
    <name evidence="3" type="ORF">JCM19296_3589</name>
</gene>
<feature type="domain" description="Amine oxidase" evidence="2">
    <location>
        <begin position="93"/>
        <end position="346"/>
    </location>
</feature>
<dbReference type="Gene3D" id="3.50.50.60">
    <property type="entry name" value="FAD/NAD(P)-binding domain"/>
    <property type="match status" value="2"/>
</dbReference>
<sequence>MSFMKNKNIIILGAGLCGLTLAYLLRNSNYQITVIEARNRLGGRILTKNTSGETPIDLGPAWLWNQNTNLLNLLKELEIPIHQQFATGNAYYQSMASQPPQLFKLPENQEPSYRMAGGTNSIIKKLSSVLSSIDLKLNEPVLNLEENVHLIDVRTSKSTYQADLVVSTIPPGLLVNNIEFTPNLPDSLVNIANNTHTWMADSIKFGLSYDKPFWKEKGLSGSCFSNVGPFTELYDHTNYNENRFALAGFMKPALSDLSSSQRKKMILNQLEDFLGKEALDFISYEEQCWAQEKFTRAQSHYLLSPHQNNGHSVYNHLYFNNKLIISGTETASQYAGYMEGAVRRAQSVFEFIVSSNS</sequence>
<dbReference type="InterPro" id="IPR050703">
    <property type="entry name" value="Flavin_MAO"/>
</dbReference>
<dbReference type="Pfam" id="PF01593">
    <property type="entry name" value="Amino_oxidase"/>
    <property type="match status" value="1"/>
</dbReference>
<dbReference type="PANTHER" id="PTHR43563:SF14">
    <property type="entry name" value="AMINE OXIDASE"/>
    <property type="match status" value="1"/>
</dbReference>
<dbReference type="InterPro" id="IPR036188">
    <property type="entry name" value="FAD/NAD-bd_sf"/>
</dbReference>
<dbReference type="Proteomes" id="UP000028980">
    <property type="component" value="Unassembled WGS sequence"/>
</dbReference>
<evidence type="ECO:0000259" key="2">
    <source>
        <dbReference type="Pfam" id="PF01593"/>
    </source>
</evidence>
<evidence type="ECO:0000313" key="4">
    <source>
        <dbReference type="Proteomes" id="UP000028980"/>
    </source>
</evidence>
<dbReference type="EMBL" id="BBLG01000016">
    <property type="protein sequence ID" value="GAK77980.1"/>
    <property type="molecule type" value="Genomic_DNA"/>
</dbReference>